<dbReference type="PRINTS" id="PR01727">
    <property type="entry name" value="DNABINDINGHU"/>
</dbReference>
<evidence type="ECO:0000256" key="3">
    <source>
        <dbReference type="ARBA" id="ARBA00023125"/>
    </source>
</evidence>
<dbReference type="Proteomes" id="UP000525652">
    <property type="component" value="Unassembled WGS sequence"/>
</dbReference>
<dbReference type="CDD" id="cd13831">
    <property type="entry name" value="HU"/>
    <property type="match status" value="1"/>
</dbReference>
<dbReference type="Pfam" id="PF00216">
    <property type="entry name" value="Bac_DNA_binding"/>
    <property type="match status" value="2"/>
</dbReference>
<accession>A0A7X1E3Z6</accession>
<gene>
    <name evidence="5" type="ORF">H5P30_07380</name>
</gene>
<dbReference type="SMART" id="SM00411">
    <property type="entry name" value="BHL"/>
    <property type="match status" value="1"/>
</dbReference>
<name>A0A7X1E3Z6_9BACT</name>
<sequence>MNKAELVEQIQANLGEDTSKAAAERSLNAVLDAVKASIKKAGKEVKLTGTASKAEAVQLVGFGTFSVVRRDARAGHNPATGEAIKIKAAKNVKFKPGAGLKDLL</sequence>
<dbReference type="GO" id="GO:0005829">
    <property type="term" value="C:cytosol"/>
    <property type="evidence" value="ECO:0007669"/>
    <property type="project" value="TreeGrafter"/>
</dbReference>
<keyword evidence="2" id="KW-0226">DNA condensation</keyword>
<evidence type="ECO:0000313" key="6">
    <source>
        <dbReference type="Proteomes" id="UP000525652"/>
    </source>
</evidence>
<keyword evidence="6" id="KW-1185">Reference proteome</keyword>
<comment type="caution">
    <text evidence="5">The sequence shown here is derived from an EMBL/GenBank/DDBJ whole genome shotgun (WGS) entry which is preliminary data.</text>
</comment>
<dbReference type="EMBL" id="JACHVA010000053">
    <property type="protein sequence ID" value="MBC2601596.1"/>
    <property type="molecule type" value="Genomic_DNA"/>
</dbReference>
<dbReference type="PROSITE" id="PS00045">
    <property type="entry name" value="HISTONE_LIKE"/>
    <property type="match status" value="1"/>
</dbReference>
<reference evidence="5 6" key="1">
    <citation type="submission" date="2020-07" db="EMBL/GenBank/DDBJ databases">
        <authorList>
            <person name="Feng X."/>
        </authorList>
    </citation>
    <scope>NUCLEOTIDE SEQUENCE [LARGE SCALE GENOMIC DNA]</scope>
    <source>
        <strain evidence="5 6">JCM14086</strain>
    </source>
</reference>
<protein>
    <submittedName>
        <fullName evidence="5">HU family DNA-binding protein</fullName>
    </submittedName>
</protein>
<dbReference type="SUPFAM" id="SSF47729">
    <property type="entry name" value="IHF-like DNA-binding proteins"/>
    <property type="match status" value="1"/>
</dbReference>
<evidence type="ECO:0000256" key="2">
    <source>
        <dbReference type="ARBA" id="ARBA00023067"/>
    </source>
</evidence>
<dbReference type="GO" id="GO:0003677">
    <property type="term" value="F:DNA binding"/>
    <property type="evidence" value="ECO:0007669"/>
    <property type="project" value="UniProtKB-KW"/>
</dbReference>
<keyword evidence="3 5" id="KW-0238">DNA-binding</keyword>
<dbReference type="GO" id="GO:0030261">
    <property type="term" value="P:chromosome condensation"/>
    <property type="evidence" value="ECO:0007669"/>
    <property type="project" value="UniProtKB-KW"/>
</dbReference>
<dbReference type="InterPro" id="IPR020816">
    <property type="entry name" value="Histone-like_DNA-bd_CS"/>
</dbReference>
<dbReference type="InterPro" id="IPR010992">
    <property type="entry name" value="IHF-like_DNA-bd_dom_sf"/>
</dbReference>
<dbReference type="AlphaFoldDB" id="A0A7X1E3Z6"/>
<dbReference type="RefSeq" id="WP_185692319.1">
    <property type="nucleotide sequence ID" value="NZ_JACHVA010000053.1"/>
</dbReference>
<dbReference type="PANTHER" id="PTHR33175:SF3">
    <property type="entry name" value="DNA-BINDING PROTEIN HU-BETA"/>
    <property type="match status" value="1"/>
</dbReference>
<proteinExistence type="inferred from homology"/>
<organism evidence="5 6">
    <name type="scientific">Puniceicoccus vermicola</name>
    <dbReference type="NCBI Taxonomy" id="388746"/>
    <lineage>
        <taxon>Bacteria</taxon>
        <taxon>Pseudomonadati</taxon>
        <taxon>Verrucomicrobiota</taxon>
        <taxon>Opitutia</taxon>
        <taxon>Puniceicoccales</taxon>
        <taxon>Puniceicoccaceae</taxon>
        <taxon>Puniceicoccus</taxon>
    </lineage>
</organism>
<evidence type="ECO:0000313" key="5">
    <source>
        <dbReference type="EMBL" id="MBC2601596.1"/>
    </source>
</evidence>
<evidence type="ECO:0000256" key="4">
    <source>
        <dbReference type="RuleBase" id="RU003939"/>
    </source>
</evidence>
<evidence type="ECO:0000256" key="1">
    <source>
        <dbReference type="ARBA" id="ARBA00010529"/>
    </source>
</evidence>
<dbReference type="GO" id="GO:0030527">
    <property type="term" value="F:structural constituent of chromatin"/>
    <property type="evidence" value="ECO:0007669"/>
    <property type="project" value="InterPro"/>
</dbReference>
<dbReference type="InterPro" id="IPR000119">
    <property type="entry name" value="Hist_DNA-bd"/>
</dbReference>
<dbReference type="Gene3D" id="4.10.520.10">
    <property type="entry name" value="IHF-like DNA-binding proteins"/>
    <property type="match status" value="1"/>
</dbReference>
<dbReference type="PANTHER" id="PTHR33175">
    <property type="entry name" value="DNA-BINDING PROTEIN HU"/>
    <property type="match status" value="1"/>
</dbReference>
<comment type="similarity">
    <text evidence="1 4">Belongs to the bacterial histone-like protein family.</text>
</comment>